<evidence type="ECO:0000313" key="2">
    <source>
        <dbReference type="EMBL" id="QDI91929.1"/>
    </source>
</evidence>
<dbReference type="Gene3D" id="3.20.20.150">
    <property type="entry name" value="Divalent-metal-dependent TIM barrel enzymes"/>
    <property type="match status" value="1"/>
</dbReference>
<dbReference type="PANTHER" id="PTHR12110:SF41">
    <property type="entry name" value="INOSOSE DEHYDRATASE"/>
    <property type="match status" value="1"/>
</dbReference>
<accession>A0A514LJ87</accession>
<keyword evidence="2" id="KW-0413">Isomerase</keyword>
<dbReference type="PANTHER" id="PTHR12110">
    <property type="entry name" value="HYDROXYPYRUVATE ISOMERASE"/>
    <property type="match status" value="1"/>
</dbReference>
<evidence type="ECO:0000313" key="3">
    <source>
        <dbReference type="Proteomes" id="UP000319756"/>
    </source>
</evidence>
<gene>
    <name evidence="2" type="ORF">EPH95_12690</name>
</gene>
<dbReference type="OrthoDB" id="9779184at2"/>
<dbReference type="GO" id="GO:0016853">
    <property type="term" value="F:isomerase activity"/>
    <property type="evidence" value="ECO:0007669"/>
    <property type="project" value="UniProtKB-KW"/>
</dbReference>
<dbReference type="Pfam" id="PF01261">
    <property type="entry name" value="AP_endonuc_2"/>
    <property type="match status" value="1"/>
</dbReference>
<dbReference type="AlphaFoldDB" id="A0A514LJ87"/>
<protein>
    <submittedName>
        <fullName evidence="2">Sugar phosphate isomerase/epimerase</fullName>
    </submittedName>
</protein>
<organism evidence="2 3">
    <name type="scientific">Salicibibacter halophilus</name>
    <dbReference type="NCBI Taxonomy" id="2502791"/>
    <lineage>
        <taxon>Bacteria</taxon>
        <taxon>Bacillati</taxon>
        <taxon>Bacillota</taxon>
        <taxon>Bacilli</taxon>
        <taxon>Bacillales</taxon>
        <taxon>Bacillaceae</taxon>
        <taxon>Salicibibacter</taxon>
    </lineage>
</organism>
<proteinExistence type="predicted"/>
<dbReference type="SUPFAM" id="SSF51658">
    <property type="entry name" value="Xylose isomerase-like"/>
    <property type="match status" value="1"/>
</dbReference>
<reference evidence="3" key="1">
    <citation type="submission" date="2019-01" db="EMBL/GenBank/DDBJ databases">
        <title>Genomic analysis of Salicibibacter sp. NKC3-5.</title>
        <authorList>
            <person name="Oh Y.J."/>
        </authorList>
    </citation>
    <scope>NUCLEOTIDE SEQUENCE [LARGE SCALE GENOMIC DNA]</scope>
    <source>
        <strain evidence="3">NKC3-5</strain>
    </source>
</reference>
<evidence type="ECO:0000259" key="1">
    <source>
        <dbReference type="Pfam" id="PF01261"/>
    </source>
</evidence>
<keyword evidence="3" id="KW-1185">Reference proteome</keyword>
<dbReference type="InterPro" id="IPR036237">
    <property type="entry name" value="Xyl_isomerase-like_sf"/>
</dbReference>
<sequence>MKFAYHTNTWGGVVGNPGGVTSVKDAYFLANGNTEDALIDLNVIDYNGFELFDGNLMALQEHELKQLLEKYLLEFVGVYTGANFIYQDIKNDELLKIENVIKKASYFGCKNIVIGGGALRNEGVKEDDYKRLGDSLNELKYLSESHGLVPHYHPHLGSMVETPAQIEQLYEHTDIYFCPDTAHLELGGGDPLQLIQKYSHLISYVHLKDQKNGEFLPLGEGEQNMIRMLNVISSMKDIEWIAVELDSYYDPKKGAQISKQFLEKHLGDQELG</sequence>
<dbReference type="KEGG" id="sale:EPH95_12690"/>
<dbReference type="RefSeq" id="WP_142090453.1">
    <property type="nucleotide sequence ID" value="NZ_CP035485.1"/>
</dbReference>
<dbReference type="InterPro" id="IPR050312">
    <property type="entry name" value="IolE/XylAMocC-like"/>
</dbReference>
<dbReference type="InterPro" id="IPR013022">
    <property type="entry name" value="Xyl_isomerase-like_TIM-brl"/>
</dbReference>
<name>A0A514LJ87_9BACI</name>
<dbReference type="Proteomes" id="UP000319756">
    <property type="component" value="Chromosome"/>
</dbReference>
<dbReference type="EMBL" id="CP035485">
    <property type="protein sequence ID" value="QDI91929.1"/>
    <property type="molecule type" value="Genomic_DNA"/>
</dbReference>
<feature type="domain" description="Xylose isomerase-like TIM barrel" evidence="1">
    <location>
        <begin position="45"/>
        <end position="264"/>
    </location>
</feature>